<dbReference type="AlphaFoldDB" id="A0A9W6Z3K7"/>
<comment type="caution">
    <text evidence="2">The sequence shown here is derived from an EMBL/GenBank/DDBJ whole genome shotgun (WGS) entry which is preliminary data.</text>
</comment>
<feature type="compositionally biased region" description="Low complexity" evidence="1">
    <location>
        <begin position="552"/>
        <end position="573"/>
    </location>
</feature>
<dbReference type="CDD" id="cd12148">
    <property type="entry name" value="fungal_TF_MHR"/>
    <property type="match status" value="1"/>
</dbReference>
<feature type="region of interest" description="Disordered" evidence="1">
    <location>
        <begin position="424"/>
        <end position="494"/>
    </location>
</feature>
<reference evidence="2" key="1">
    <citation type="submission" date="2023-04" db="EMBL/GenBank/DDBJ databases">
        <title>Ambrosiozyma monospora NBRC 1965.</title>
        <authorList>
            <person name="Ichikawa N."/>
            <person name="Sato H."/>
            <person name="Tonouchi N."/>
        </authorList>
    </citation>
    <scope>NUCLEOTIDE SEQUENCE</scope>
    <source>
        <strain evidence="2">NBRC 1965</strain>
    </source>
</reference>
<evidence type="ECO:0000313" key="2">
    <source>
        <dbReference type="EMBL" id="GMG55548.1"/>
    </source>
</evidence>
<accession>A0A9W6Z3K7</accession>
<evidence type="ECO:0000313" key="3">
    <source>
        <dbReference type="Proteomes" id="UP001165063"/>
    </source>
</evidence>
<organism evidence="2 3">
    <name type="scientific">Ambrosiozyma monospora</name>
    <name type="common">Yeast</name>
    <name type="synonym">Endomycopsis monosporus</name>
    <dbReference type="NCBI Taxonomy" id="43982"/>
    <lineage>
        <taxon>Eukaryota</taxon>
        <taxon>Fungi</taxon>
        <taxon>Dikarya</taxon>
        <taxon>Ascomycota</taxon>
        <taxon>Saccharomycotina</taxon>
        <taxon>Pichiomycetes</taxon>
        <taxon>Pichiales</taxon>
        <taxon>Pichiaceae</taxon>
        <taxon>Ambrosiozyma</taxon>
    </lineage>
</organism>
<keyword evidence="3" id="KW-1185">Reference proteome</keyword>
<feature type="compositionally biased region" description="Low complexity" evidence="1">
    <location>
        <begin position="444"/>
        <end position="453"/>
    </location>
</feature>
<dbReference type="EMBL" id="BSXU01005746">
    <property type="protein sequence ID" value="GMG55548.1"/>
    <property type="molecule type" value="Genomic_DNA"/>
</dbReference>
<protein>
    <submittedName>
        <fullName evidence="2">Unnamed protein product</fullName>
    </submittedName>
</protein>
<proteinExistence type="predicted"/>
<evidence type="ECO:0000256" key="1">
    <source>
        <dbReference type="SAM" id="MobiDB-lite"/>
    </source>
</evidence>
<feature type="region of interest" description="Disordered" evidence="1">
    <location>
        <begin position="552"/>
        <end position="579"/>
    </location>
</feature>
<gene>
    <name evidence="2" type="ORF">Amon01_000762200</name>
</gene>
<dbReference type="Proteomes" id="UP001165063">
    <property type="component" value="Unassembled WGS sequence"/>
</dbReference>
<name>A0A9W6Z3K7_AMBMO</name>
<sequence>MARLMLETPPTAHLDLQSMDDNLSKAVRAAVDIELNKDSDSKNYLSVLEKKMYKRLYYCLLVKDRSMSLSFSKSVLFDVAHSNIKPFKLSDFDDCGFTPQFQEKVFRGAQRVFRAVKLIDDVTCLQKAANREALNGEPCSKLIYKMDQMLDNFYEQDIKPILKDVGNSDELSALTVFILTLNLKLTVQKVNIFRFQTMVCRCLQSEMNNLPYSPKILEEHPDSTVFWNRIFDAVHDLSRILTPILLNFKNQLVFTQNLLFLIIQIPTEGLWLQFHQNKEIRNTIKDDLEKLIPVVKQLRDVSSCDLTNTSLSILDNIAPVKRNLISYSRMATYAALSEKILVNAIQYKRLRPLFKHVSPFLPPVLNMKVVGDKVDISLGSSMFEVDDSLMDEGLTADELAEIDKRYSTNMALFTTGSVSSTKVSMESFLHRSPSNKNGEHHGLNIDNNNSTDNTTDDEKNNKANKKPVHNPNQTPVSPFAMLAQPHLPNGSIGGGGTPFPFTNLAAANSRRNSLGYNGFRSRRNVSFSANGFTNCPGDMAMGINKSNYGQDVQIQSQSQSHFQSESESQSVQTHQRHQQ</sequence>